<dbReference type="AlphaFoldDB" id="A0A1V6TR44"/>
<accession>A0A1V6TR44</accession>
<evidence type="ECO:0000313" key="6">
    <source>
        <dbReference type="Proteomes" id="UP000191285"/>
    </source>
</evidence>
<keyword evidence="2" id="KW-0479">Metal-binding</keyword>
<evidence type="ECO:0000259" key="4">
    <source>
        <dbReference type="Pfam" id="PF03328"/>
    </source>
</evidence>
<dbReference type="EMBL" id="MLKD01000003">
    <property type="protein sequence ID" value="OQE28626.1"/>
    <property type="molecule type" value="Genomic_DNA"/>
</dbReference>
<reference evidence="6" key="1">
    <citation type="journal article" date="2017" name="Nat. Microbiol.">
        <title>Global analysis of biosynthetic gene clusters reveals vast potential of secondary metabolite production in Penicillium species.</title>
        <authorList>
            <person name="Nielsen J.C."/>
            <person name="Grijseels S."/>
            <person name="Prigent S."/>
            <person name="Ji B."/>
            <person name="Dainat J."/>
            <person name="Nielsen K.F."/>
            <person name="Frisvad J.C."/>
            <person name="Workman M."/>
            <person name="Nielsen J."/>
        </authorList>
    </citation>
    <scope>NUCLEOTIDE SEQUENCE [LARGE SCALE GENOMIC DNA]</scope>
    <source>
        <strain evidence="6">IBT 24891</strain>
    </source>
</reference>
<dbReference type="Gene3D" id="3.20.20.60">
    <property type="entry name" value="Phosphoenolpyruvate-binding domains"/>
    <property type="match status" value="1"/>
</dbReference>
<evidence type="ECO:0000256" key="3">
    <source>
        <dbReference type="ARBA" id="ARBA00023239"/>
    </source>
</evidence>
<dbReference type="Proteomes" id="UP000191285">
    <property type="component" value="Unassembled WGS sequence"/>
</dbReference>
<dbReference type="InterPro" id="IPR050251">
    <property type="entry name" value="HpcH-HpaI_aldolase"/>
</dbReference>
<comment type="caution">
    <text evidence="5">The sequence shown here is derived from an EMBL/GenBank/DDBJ whole genome shotgun (WGS) entry which is preliminary data.</text>
</comment>
<sequence>MPFNTPVQSALKGPSAAFGFWLTLPSAAVAKTIIHGSSGSSARFSWILVDAEHGLISDHHYYELNNAIGSEGVSPIIRVPCAEEWMIKRALDAGAHGIMTPMCHSEADAINIAKWTRYPPFGTRGYGPMFAPHSFAGVDPGADHDDGANDGLTTFVQIESRSGVEEVEKIAAVDGIDVLLIGPFDLAKQLGVTRCGEEHEAAIQRIKKAAHAAGKKAAIFCTGGEDARARSQEGFDMVSVNTDVGVIRSAMLNELKVANGESTQSGPGGY</sequence>
<keyword evidence="3" id="KW-0456">Lyase</keyword>
<dbReference type="GO" id="GO:0016832">
    <property type="term" value="F:aldehyde-lyase activity"/>
    <property type="evidence" value="ECO:0007669"/>
    <property type="project" value="TreeGrafter"/>
</dbReference>
<dbReference type="PANTHER" id="PTHR30502:SF0">
    <property type="entry name" value="PHOSPHOENOLPYRUVATE CARBOXYLASE FAMILY PROTEIN"/>
    <property type="match status" value="1"/>
</dbReference>
<feature type="domain" description="HpcH/HpaI aldolase/citrate lyase" evidence="4">
    <location>
        <begin position="42"/>
        <end position="248"/>
    </location>
</feature>
<dbReference type="InterPro" id="IPR005000">
    <property type="entry name" value="Aldolase/citrate-lyase_domain"/>
</dbReference>
<dbReference type="SUPFAM" id="SSF51621">
    <property type="entry name" value="Phosphoenolpyruvate/pyruvate domain"/>
    <property type="match status" value="1"/>
</dbReference>
<dbReference type="GO" id="GO:0046872">
    <property type="term" value="F:metal ion binding"/>
    <property type="evidence" value="ECO:0007669"/>
    <property type="project" value="UniProtKB-KW"/>
</dbReference>
<organism evidence="5 6">
    <name type="scientific">Penicillium steckii</name>
    <dbReference type="NCBI Taxonomy" id="303698"/>
    <lineage>
        <taxon>Eukaryota</taxon>
        <taxon>Fungi</taxon>
        <taxon>Dikarya</taxon>
        <taxon>Ascomycota</taxon>
        <taxon>Pezizomycotina</taxon>
        <taxon>Eurotiomycetes</taxon>
        <taxon>Eurotiomycetidae</taxon>
        <taxon>Eurotiales</taxon>
        <taxon>Aspergillaceae</taxon>
        <taxon>Penicillium</taxon>
    </lineage>
</organism>
<comment type="similarity">
    <text evidence="1">Belongs to the HpcH/HpaI aldolase family.</text>
</comment>
<name>A0A1V6TR44_9EURO</name>
<dbReference type="PANTHER" id="PTHR30502">
    <property type="entry name" value="2-KETO-3-DEOXY-L-RHAMNONATE ALDOLASE"/>
    <property type="match status" value="1"/>
</dbReference>
<protein>
    <recommendedName>
        <fullName evidence="4">HpcH/HpaI aldolase/citrate lyase domain-containing protein</fullName>
    </recommendedName>
</protein>
<proteinExistence type="inferred from homology"/>
<gene>
    <name evidence="5" type="ORF">PENSTE_c003G02746</name>
</gene>
<evidence type="ECO:0000256" key="2">
    <source>
        <dbReference type="ARBA" id="ARBA00022723"/>
    </source>
</evidence>
<dbReference type="InterPro" id="IPR015813">
    <property type="entry name" value="Pyrv/PenolPyrv_kinase-like_dom"/>
</dbReference>
<evidence type="ECO:0000313" key="5">
    <source>
        <dbReference type="EMBL" id="OQE28626.1"/>
    </source>
</evidence>
<dbReference type="OrthoDB" id="1621678at2759"/>
<dbReference type="InterPro" id="IPR040442">
    <property type="entry name" value="Pyrv_kinase-like_dom_sf"/>
</dbReference>
<dbReference type="GO" id="GO:0005737">
    <property type="term" value="C:cytoplasm"/>
    <property type="evidence" value="ECO:0007669"/>
    <property type="project" value="TreeGrafter"/>
</dbReference>
<dbReference type="Pfam" id="PF03328">
    <property type="entry name" value="HpcH_HpaI"/>
    <property type="match status" value="1"/>
</dbReference>
<dbReference type="STRING" id="303698.A0A1V6TR44"/>
<keyword evidence="6" id="KW-1185">Reference proteome</keyword>
<evidence type="ECO:0000256" key="1">
    <source>
        <dbReference type="ARBA" id="ARBA00005568"/>
    </source>
</evidence>